<dbReference type="GeneID" id="30211593"/>
<reference evidence="2" key="1">
    <citation type="submission" date="2013-07" db="EMBL/GenBank/DDBJ databases">
        <title>The Genome Sequence of Cryptococcus bestiolae CBS10118.</title>
        <authorList>
            <consortium name="The Broad Institute Genome Sequencing Platform"/>
            <person name="Cuomo C."/>
            <person name="Litvintseva A."/>
            <person name="Chen Y."/>
            <person name="Heitman J."/>
            <person name="Sun S."/>
            <person name="Springer D."/>
            <person name="Dromer F."/>
            <person name="Young S.K."/>
            <person name="Zeng Q."/>
            <person name="Gargeya S."/>
            <person name="Fitzgerald M."/>
            <person name="Abouelleil A."/>
            <person name="Alvarado L."/>
            <person name="Berlin A.M."/>
            <person name="Chapman S.B."/>
            <person name="Dewar J."/>
            <person name="Goldberg J."/>
            <person name="Griggs A."/>
            <person name="Gujja S."/>
            <person name="Hansen M."/>
            <person name="Howarth C."/>
            <person name="Imamovic A."/>
            <person name="Larimer J."/>
            <person name="McCowan C."/>
            <person name="Murphy C."/>
            <person name="Pearson M."/>
            <person name="Priest M."/>
            <person name="Roberts A."/>
            <person name="Saif S."/>
            <person name="Shea T."/>
            <person name="Sykes S."/>
            <person name="Wortman J."/>
            <person name="Nusbaum C."/>
            <person name="Birren B."/>
        </authorList>
    </citation>
    <scope>NUCLEOTIDE SEQUENCE [LARGE SCALE GENOMIC DNA]</scope>
    <source>
        <strain evidence="2">CBS 10118</strain>
    </source>
</reference>
<reference evidence="3" key="2">
    <citation type="submission" date="2013-07" db="EMBL/GenBank/DDBJ databases">
        <authorList>
            <consortium name="The Broad Institute Genome Sequencing Platform"/>
            <person name="Cuomo C."/>
            <person name="Litvintseva A."/>
            <person name="Chen Y."/>
            <person name="Heitman J."/>
            <person name="Sun S."/>
            <person name="Springer D."/>
            <person name="Dromer F."/>
            <person name="Young S.K."/>
            <person name="Zeng Q."/>
            <person name="Gargeya S."/>
            <person name="Fitzgerald M."/>
            <person name="Abouelleil A."/>
            <person name="Alvarado L."/>
            <person name="Berlin A.M."/>
            <person name="Chapman S.B."/>
            <person name="Dewar J."/>
            <person name="Goldberg J."/>
            <person name="Griggs A."/>
            <person name="Gujja S."/>
            <person name="Hansen M."/>
            <person name="Howarth C."/>
            <person name="Imamovic A."/>
            <person name="Larimer J."/>
            <person name="McCowan C."/>
            <person name="Murphy C."/>
            <person name="Pearson M."/>
            <person name="Priest M."/>
            <person name="Roberts A."/>
            <person name="Saif S."/>
            <person name="Shea T."/>
            <person name="Sykes S."/>
            <person name="Wortman J."/>
            <person name="Nusbaum C."/>
            <person name="Birren B."/>
        </authorList>
    </citation>
    <scope>NUCLEOTIDE SEQUENCE</scope>
    <source>
        <strain evidence="3">CBS 10118</strain>
    </source>
</reference>
<dbReference type="KEGG" id="kbi:30211593"/>
<feature type="region of interest" description="Disordered" evidence="1">
    <location>
        <begin position="36"/>
        <end position="127"/>
    </location>
</feature>
<name>A0A1B9FVP7_9TREE</name>
<dbReference type="AlphaFoldDB" id="A0A1B9FVP7"/>
<evidence type="ECO:0000313" key="3">
    <source>
        <dbReference type="EMBL" id="WVW86386.1"/>
    </source>
</evidence>
<evidence type="ECO:0000313" key="2">
    <source>
        <dbReference type="EMBL" id="OCF22849.1"/>
    </source>
</evidence>
<feature type="compositionally biased region" description="Low complexity" evidence="1">
    <location>
        <begin position="197"/>
        <end position="213"/>
    </location>
</feature>
<gene>
    <name evidence="2" type="ORF">I302_07194</name>
    <name evidence="3" type="ORF">I302_108432</name>
</gene>
<dbReference type="OrthoDB" id="2564760at2759"/>
<reference evidence="2" key="3">
    <citation type="submission" date="2014-01" db="EMBL/GenBank/DDBJ databases">
        <title>Evolution of pathogenesis and genome organization in the Tremellales.</title>
        <authorList>
            <person name="Cuomo C."/>
            <person name="Litvintseva A."/>
            <person name="Heitman J."/>
            <person name="Chen Y."/>
            <person name="Sun S."/>
            <person name="Springer D."/>
            <person name="Dromer F."/>
            <person name="Young S."/>
            <person name="Zeng Q."/>
            <person name="Chapman S."/>
            <person name="Gujja S."/>
            <person name="Saif S."/>
            <person name="Birren B."/>
        </authorList>
    </citation>
    <scope>NUCLEOTIDE SEQUENCE</scope>
    <source>
        <strain evidence="2">CBS 10118</strain>
    </source>
</reference>
<keyword evidence="4" id="KW-1185">Reference proteome</keyword>
<accession>A0A1B9FVP7</accession>
<feature type="compositionally biased region" description="Pro residues" evidence="1">
    <location>
        <begin position="38"/>
        <end position="48"/>
    </location>
</feature>
<protein>
    <submittedName>
        <fullName evidence="2">Uncharacterized protein</fullName>
    </submittedName>
</protein>
<dbReference type="VEuPathDB" id="FungiDB:I302_07194"/>
<evidence type="ECO:0000313" key="4">
    <source>
        <dbReference type="Proteomes" id="UP000092730"/>
    </source>
</evidence>
<evidence type="ECO:0000256" key="1">
    <source>
        <dbReference type="SAM" id="MobiDB-lite"/>
    </source>
</evidence>
<dbReference type="EMBL" id="KI894024">
    <property type="protein sequence ID" value="OCF22849.1"/>
    <property type="molecule type" value="Genomic_DNA"/>
</dbReference>
<dbReference type="RefSeq" id="XP_019043919.1">
    <property type="nucleotide sequence ID" value="XM_019193796.1"/>
</dbReference>
<organism evidence="2">
    <name type="scientific">Kwoniella bestiolae CBS 10118</name>
    <dbReference type="NCBI Taxonomy" id="1296100"/>
    <lineage>
        <taxon>Eukaryota</taxon>
        <taxon>Fungi</taxon>
        <taxon>Dikarya</taxon>
        <taxon>Basidiomycota</taxon>
        <taxon>Agaricomycotina</taxon>
        <taxon>Tremellomycetes</taxon>
        <taxon>Tremellales</taxon>
        <taxon>Cryptococcaceae</taxon>
        <taxon>Kwoniella</taxon>
    </lineage>
</organism>
<proteinExistence type="predicted"/>
<dbReference type="Proteomes" id="UP000092730">
    <property type="component" value="Chromosome 7"/>
</dbReference>
<sequence>MTDPSLDFLLDGGLIPSLPSDGRVAHHELMGMGIRRPTPGPAPAPLPPNHITRPTVKSPPDPQPVYGLPYIPNNLPPRVTLNPDPNQSQSIQNGITRSTSDGTKPPAHIPAGSGVILSRGHGKNHSISNIQRSHLPASHKAQGDDDGVSVRRSLSFNQVHTRTQNHIPPSLIPGAAGNTKLHHSISDSAVHANTHTRSISRSHSGVGSSSGIRLGDEGDEEVIMNLLDILDSLILKERALDIDSDVAVRDRRDRRLDPLNLLIPLSVILEALVNERTILKSSSEEGVVSKLPTLSEGISLTLPSGEVDWNILHWYITSFGQLLNGISPFLSALQYAATSGAVSEEERGMLDDLMRSVKVYVSKMKKVFGEIAGLYVDRYSFVRGWWDEGGMKDSAGEVGRWGEMFGL</sequence>
<dbReference type="EMBL" id="CP144547">
    <property type="protein sequence ID" value="WVW86386.1"/>
    <property type="molecule type" value="Genomic_DNA"/>
</dbReference>
<feature type="region of interest" description="Disordered" evidence="1">
    <location>
        <begin position="189"/>
        <end position="214"/>
    </location>
</feature>
<feature type="compositionally biased region" description="Polar residues" evidence="1">
    <location>
        <begin position="83"/>
        <end position="102"/>
    </location>
</feature>
<reference evidence="3" key="4">
    <citation type="submission" date="2024-02" db="EMBL/GenBank/DDBJ databases">
        <title>Comparative genomics of Cryptococcus and Kwoniella reveals pathogenesis evolution and contrasting modes of karyotype evolution via chromosome fusion or intercentromeric recombination.</title>
        <authorList>
            <person name="Coelho M.A."/>
            <person name="David-Palma M."/>
            <person name="Shea T."/>
            <person name="Bowers K."/>
            <person name="McGinley-Smith S."/>
            <person name="Mohammad A.W."/>
            <person name="Gnirke A."/>
            <person name="Yurkov A.M."/>
            <person name="Nowrousian M."/>
            <person name="Sun S."/>
            <person name="Cuomo C.A."/>
            <person name="Heitman J."/>
        </authorList>
    </citation>
    <scope>NUCLEOTIDE SEQUENCE</scope>
    <source>
        <strain evidence="3">CBS 10118</strain>
    </source>
</reference>